<evidence type="ECO:0000313" key="1">
    <source>
        <dbReference type="EMBL" id="SVA04849.1"/>
    </source>
</evidence>
<organism evidence="1">
    <name type="scientific">marine metagenome</name>
    <dbReference type="NCBI Taxonomy" id="408172"/>
    <lineage>
        <taxon>unclassified sequences</taxon>
        <taxon>metagenomes</taxon>
        <taxon>ecological metagenomes</taxon>
    </lineage>
</organism>
<protein>
    <submittedName>
        <fullName evidence="1">Uncharacterized protein</fullName>
    </submittedName>
</protein>
<dbReference type="EMBL" id="UINC01003271">
    <property type="protein sequence ID" value="SVA04849.1"/>
    <property type="molecule type" value="Genomic_DNA"/>
</dbReference>
<name>A0A381SN24_9ZZZZ</name>
<sequence>MESASYATSTHVDNSYITGKSSALITPHMVADFGDWAVGTEAFVQHIEIE</sequence>
<reference evidence="1" key="1">
    <citation type="submission" date="2018-05" db="EMBL/GenBank/DDBJ databases">
        <authorList>
            <person name="Lanie J.A."/>
            <person name="Ng W.-L."/>
            <person name="Kazmierczak K.M."/>
            <person name="Andrzejewski T.M."/>
            <person name="Davidsen T.M."/>
            <person name="Wayne K.J."/>
            <person name="Tettelin H."/>
            <person name="Glass J.I."/>
            <person name="Rusch D."/>
            <person name="Podicherti R."/>
            <person name="Tsui H.-C.T."/>
            <person name="Winkler M.E."/>
        </authorList>
    </citation>
    <scope>NUCLEOTIDE SEQUENCE</scope>
</reference>
<accession>A0A381SN24</accession>
<dbReference type="AlphaFoldDB" id="A0A381SN24"/>
<gene>
    <name evidence="1" type="ORF">METZ01_LOCUS57703</name>
</gene>
<proteinExistence type="predicted"/>